<organism evidence="7 8">
    <name type="scientific">Micromonospora viridifaciens</name>
    <dbReference type="NCBI Taxonomy" id="1881"/>
    <lineage>
        <taxon>Bacteria</taxon>
        <taxon>Bacillati</taxon>
        <taxon>Actinomycetota</taxon>
        <taxon>Actinomycetes</taxon>
        <taxon>Micromonosporales</taxon>
        <taxon>Micromonosporaceae</taxon>
        <taxon>Micromonospora</taxon>
    </lineage>
</organism>
<evidence type="ECO:0000256" key="1">
    <source>
        <dbReference type="ARBA" id="ARBA00004141"/>
    </source>
</evidence>
<reference evidence="8" key="1">
    <citation type="submission" date="2016-06" db="EMBL/GenBank/DDBJ databases">
        <authorList>
            <person name="Varghese N."/>
            <person name="Submissions Spin"/>
        </authorList>
    </citation>
    <scope>NUCLEOTIDE SEQUENCE [LARGE SCALE GENOMIC DNA]</scope>
    <source>
        <strain evidence="8">DSM 43909</strain>
    </source>
</reference>
<feature type="transmembrane region" description="Helical" evidence="5">
    <location>
        <begin position="34"/>
        <end position="51"/>
    </location>
</feature>
<feature type="domain" description="Integral membrane bound transporter" evidence="6">
    <location>
        <begin position="207"/>
        <end position="329"/>
    </location>
</feature>
<feature type="transmembrane region" description="Helical" evidence="5">
    <location>
        <begin position="158"/>
        <end position="179"/>
    </location>
</feature>
<evidence type="ECO:0000256" key="2">
    <source>
        <dbReference type="ARBA" id="ARBA00022692"/>
    </source>
</evidence>
<evidence type="ECO:0000313" key="7">
    <source>
        <dbReference type="EMBL" id="SCE88636.1"/>
    </source>
</evidence>
<evidence type="ECO:0000256" key="3">
    <source>
        <dbReference type="ARBA" id="ARBA00022989"/>
    </source>
</evidence>
<feature type="transmembrane region" description="Helical" evidence="5">
    <location>
        <begin position="250"/>
        <end position="276"/>
    </location>
</feature>
<keyword evidence="2 5" id="KW-0812">Transmembrane</keyword>
<evidence type="ECO:0000256" key="4">
    <source>
        <dbReference type="ARBA" id="ARBA00023136"/>
    </source>
</evidence>
<accession>A0A1C4VXB3</accession>
<feature type="transmembrane region" description="Helical" evidence="5">
    <location>
        <begin position="288"/>
        <end position="307"/>
    </location>
</feature>
<dbReference type="Proteomes" id="UP000198242">
    <property type="component" value="Chromosome I"/>
</dbReference>
<sequence length="348" mass="35982">MGHRPGVGCGMGEQVRAALRGVLHLRPVRGAHRVALRAGVSVLVPLLAVLALGHPAWSVYAVFGAFTSLYGRNHVHLTRAAMQASAGAVLTASIVLGVLVASLQSRAWVAVPVIAVVAALGTVLATAQDWHPPGPLFLVFALGAVASAPHPVSDVPVAAIVAGLSALFALLVGNVGSLLRRQRSRPVRLAHGWTWAPVRYALAVVLAGGTATAIGIGHPYWAMVAAVAPLSVQGITAQLVRAAHRILGTLLGLLTSALLLAPHLSPYATVLVVAGLQIVTELLVGRNYGLALLFITPMALLMGQLAAPRPIGQLLYDRGVETVIGAAIGGLIVLCEPWLRARLRAAGR</sequence>
<proteinExistence type="predicted"/>
<feature type="transmembrane region" description="Helical" evidence="5">
    <location>
        <begin position="319"/>
        <end position="339"/>
    </location>
</feature>
<name>A0A1C4VXB3_MICVI</name>
<dbReference type="InterPro" id="IPR049453">
    <property type="entry name" value="Memb_transporter_dom"/>
</dbReference>
<feature type="transmembrane region" description="Helical" evidence="5">
    <location>
        <begin position="200"/>
        <end position="221"/>
    </location>
</feature>
<feature type="transmembrane region" description="Helical" evidence="5">
    <location>
        <begin position="80"/>
        <end position="101"/>
    </location>
</feature>
<dbReference type="Pfam" id="PF13515">
    <property type="entry name" value="FUSC_2"/>
    <property type="match status" value="1"/>
</dbReference>
<evidence type="ECO:0000256" key="5">
    <source>
        <dbReference type="SAM" id="Phobius"/>
    </source>
</evidence>
<dbReference type="EMBL" id="LT607411">
    <property type="protein sequence ID" value="SCE88636.1"/>
    <property type="molecule type" value="Genomic_DNA"/>
</dbReference>
<comment type="subcellular location">
    <subcellularLocation>
        <location evidence="1">Membrane</location>
        <topology evidence="1">Multi-pass membrane protein</topology>
    </subcellularLocation>
</comment>
<evidence type="ECO:0000259" key="6">
    <source>
        <dbReference type="Pfam" id="PF13515"/>
    </source>
</evidence>
<protein>
    <submittedName>
        <fullName evidence="7">Fusaric acid resistance protein-like</fullName>
    </submittedName>
</protein>
<keyword evidence="8" id="KW-1185">Reference proteome</keyword>
<evidence type="ECO:0000313" key="8">
    <source>
        <dbReference type="Proteomes" id="UP000198242"/>
    </source>
</evidence>
<dbReference type="AlphaFoldDB" id="A0A1C4VXB3"/>
<feature type="transmembrane region" description="Helical" evidence="5">
    <location>
        <begin position="107"/>
        <end position="127"/>
    </location>
</feature>
<keyword evidence="3 5" id="KW-1133">Transmembrane helix</keyword>
<dbReference type="GO" id="GO:0016020">
    <property type="term" value="C:membrane"/>
    <property type="evidence" value="ECO:0007669"/>
    <property type="project" value="UniProtKB-SubCell"/>
</dbReference>
<gene>
    <name evidence="7" type="ORF">GA0074695_1896</name>
</gene>
<keyword evidence="4 5" id="KW-0472">Membrane</keyword>